<proteinExistence type="predicted"/>
<dbReference type="Gene3D" id="2.60.40.420">
    <property type="entry name" value="Cupredoxins - blue copper proteins"/>
    <property type="match status" value="5"/>
</dbReference>
<dbReference type="PROSITE" id="PS00080">
    <property type="entry name" value="MULTICOPPER_OXIDASE2"/>
    <property type="match status" value="1"/>
</dbReference>
<protein>
    <submittedName>
        <fullName evidence="4">Multicopper oxidase</fullName>
    </submittedName>
</protein>
<keyword evidence="1" id="KW-0479">Metal-binding</keyword>
<dbReference type="Pfam" id="PF07732">
    <property type="entry name" value="Cu-oxidase_3"/>
    <property type="match status" value="1"/>
</dbReference>
<dbReference type="RefSeq" id="WP_075728492.1">
    <property type="nucleotide sequence ID" value="NZ_LTDM01000065.1"/>
</dbReference>
<dbReference type="SUPFAM" id="SSF49503">
    <property type="entry name" value="Cupredoxins"/>
    <property type="match status" value="6"/>
</dbReference>
<keyword evidence="5" id="KW-1185">Reference proteome</keyword>
<dbReference type="Proteomes" id="UP000186112">
    <property type="component" value="Unassembled WGS sequence"/>
</dbReference>
<evidence type="ECO:0000313" key="5">
    <source>
        <dbReference type="Proteomes" id="UP000186112"/>
    </source>
</evidence>
<feature type="region of interest" description="Disordered" evidence="2">
    <location>
        <begin position="798"/>
        <end position="827"/>
    </location>
</feature>
<dbReference type="InterPro" id="IPR002355">
    <property type="entry name" value="Cu_oxidase_Cu_BS"/>
</dbReference>
<evidence type="ECO:0000313" key="4">
    <source>
        <dbReference type="EMBL" id="OLS01636.1"/>
    </source>
</evidence>
<name>A0A1U7M2X9_TISCR</name>
<evidence type="ECO:0000256" key="2">
    <source>
        <dbReference type="SAM" id="MobiDB-lite"/>
    </source>
</evidence>
<dbReference type="AlphaFoldDB" id="A0A1U7M2X9"/>
<dbReference type="EMBL" id="LTDM01000065">
    <property type="protein sequence ID" value="OLS01636.1"/>
    <property type="molecule type" value="Genomic_DNA"/>
</dbReference>
<dbReference type="GO" id="GO:0005507">
    <property type="term" value="F:copper ion binding"/>
    <property type="evidence" value="ECO:0007669"/>
    <property type="project" value="InterPro"/>
</dbReference>
<comment type="caution">
    <text evidence="4">The sequence shown here is derived from an EMBL/GenBank/DDBJ whole genome shotgun (WGS) entry which is preliminary data.</text>
</comment>
<evidence type="ECO:0000256" key="1">
    <source>
        <dbReference type="ARBA" id="ARBA00022723"/>
    </source>
</evidence>
<dbReference type="InterPro" id="IPR011707">
    <property type="entry name" value="Cu-oxidase-like_N"/>
</dbReference>
<dbReference type="OrthoDB" id="9757546at2"/>
<reference evidence="4 5" key="1">
    <citation type="submission" date="2016-02" db="EMBL/GenBank/DDBJ databases">
        <title>Genome sequence of Tissierella creatinophila DSM 6911.</title>
        <authorList>
            <person name="Poehlein A."/>
            <person name="Daniel R."/>
        </authorList>
    </citation>
    <scope>NUCLEOTIDE SEQUENCE [LARGE SCALE GENOMIC DNA]</scope>
    <source>
        <strain evidence="4 5">DSM 6911</strain>
    </source>
</reference>
<accession>A0A1U7M2X9</accession>
<sequence length="1230" mass="138188">MNRCFHIVAIPIKIVVNKFGEHDPDGMMYVLKENEERVKKEVDSNPFTPVDLVEPLVIRATEGDDIEVLFENKLPFPTSMHIQRAEYNVQTSDGAFVGCNENSIASACPPGGTRLYKWKVIREGVHIFSDLGNPLSSELGSNVHGLFGALIVEAKGSTWTDPITGYPINSGLYADIHHPFHPSFREFAWIFHDEMEIKNLIGEIPIDPMTLQPEATHSVNYRAEPMRNRVLLSHNGLVCSDCEGEEVHHDSWVYGDPDTPILRSYVGDPHKIRLIHAGVQETHIFHYHVHQWLFEPTDPNSEILDSQAISPQNFYTISPLYGSGSFQGAFGDIILHCHLYPHFGEGMWGMHRVFNTIQDGMQCYPNGTKIKALQPLPDRKRLPNPTPKKPGYPNFIPGIVGCKAPRPPLGIEGGREVTEIERNQFAPNARPGAVFVNPCTEGVTPERSFDIVGIQTKICYNKEGWHDPEGRLYVLKKDKEKVLSGKKDPEPLVIRANAGECIRVKYTNEFPDTLGGNAFQLLTRTYESATHIHFVKFDPLVSDGGNVGWNYDSSVLPGETINFQWYADVELKATFFHDHLFPNTHQQHGVFGSINIQAKGSKFLDPKNTCKQIKSGTQAVITNPLIPDFREFTLFVHDFALLFDKDGCPINPPPFSGSLDDPGVMGVNYRSEPLQFRLKKPDCDPAYVFSSWVHGDPCTPILETYNGDPVRIRLLDGAQEESHSFNLHRQRWHRDRPNLDSKIEQQQHIGISESFTLELNIEGDGDFDMLYHYGSIDDLWVGNWGLIRSFKEKANNLPPLPDRSSPLERKNILPVPTGKRPPKAMNPGNPCLCDAPVRKYSVVALQVPIVYNKAGDHDPHGIIFALEKDVPKILSGELNPEPLILRGNVGDCIEVTLNNNLTGNFHNNDVHGYPGVPADAFFPTSSRISLHTQMLQYDVRGSDGATVGFNPDQTIEPGKSITYRWYVDQDFGACNLWDMADVRNHRHHGAFGIFIAEKKGSKYLHPTTREKGATGSQVIISHPLLGEFREFVLLMHDGVRLVDKNGDLIIDPEPIFVESEEVEDFEDQGSRGFNYRSERIIHRLKENLDLSKVFSSNCHCDPSTPVFLAYPGDPVIVRFVYPADRARTHTFVLHGHTWLRNEDLVDSTIISAKGQNTVGTTANLNLIFGAGGMYNIPGDYMYRSGNIRPDVELGMWGIMRVLDKEDSILAPLCNNSSQKLLQKEGINHER</sequence>
<dbReference type="InterPro" id="IPR008972">
    <property type="entry name" value="Cupredoxin"/>
</dbReference>
<organism evidence="4 5">
    <name type="scientific">Tissierella creatinophila DSM 6911</name>
    <dbReference type="NCBI Taxonomy" id="1123403"/>
    <lineage>
        <taxon>Bacteria</taxon>
        <taxon>Bacillati</taxon>
        <taxon>Bacillota</taxon>
        <taxon>Tissierellia</taxon>
        <taxon>Tissierellales</taxon>
        <taxon>Tissierellaceae</taxon>
        <taxon>Tissierella</taxon>
    </lineage>
</organism>
<gene>
    <name evidence="4" type="ORF">TICRE_24600</name>
</gene>
<evidence type="ECO:0000259" key="3">
    <source>
        <dbReference type="Pfam" id="PF07732"/>
    </source>
</evidence>
<feature type="domain" description="Plastocyanin-like" evidence="3">
    <location>
        <begin position="58"/>
        <end position="155"/>
    </location>
</feature>